<feature type="domain" description="Response regulatory" evidence="3">
    <location>
        <begin position="14"/>
        <end position="132"/>
    </location>
</feature>
<reference evidence="5 6" key="1">
    <citation type="journal article" date="2016" name="Genome Announc.">
        <title>Complete Genome and Plasmid Sequences for Rhodococcus fascians D188 and Draft Sequences for Rhodococcus Isolates PBTS 1 and PBTS 2.</title>
        <authorList>
            <person name="Stamler R.A."/>
            <person name="Vereecke D."/>
            <person name="Zhang Y."/>
            <person name="Schilkey F."/>
            <person name="Devitt N."/>
            <person name="Randall J.J."/>
        </authorList>
    </citation>
    <scope>NUCLEOTIDE SEQUENCE [LARGE SCALE GENOMIC DNA]</scope>
    <source>
        <strain evidence="5 6">PBTS2</strain>
    </source>
</reference>
<gene>
    <name evidence="5" type="primary">lytR_2</name>
    <name evidence="5" type="ORF">A3Q41_02697</name>
</gene>
<proteinExistence type="predicted"/>
<keyword evidence="6" id="KW-1185">Reference proteome</keyword>
<dbReference type="PROSITE" id="PS50930">
    <property type="entry name" value="HTH_LYTTR"/>
    <property type="match status" value="1"/>
</dbReference>
<dbReference type="RefSeq" id="WP_048319387.1">
    <property type="nucleotide sequence ID" value="NZ_CP015220.1"/>
</dbReference>
<dbReference type="Proteomes" id="UP000076038">
    <property type="component" value="Chromosome"/>
</dbReference>
<dbReference type="InterPro" id="IPR011006">
    <property type="entry name" value="CheY-like_superfamily"/>
</dbReference>
<dbReference type="SMART" id="SM00448">
    <property type="entry name" value="REC"/>
    <property type="match status" value="1"/>
</dbReference>
<dbReference type="SMART" id="SM00850">
    <property type="entry name" value="LytTR"/>
    <property type="match status" value="1"/>
</dbReference>
<feature type="domain" description="HTH LytTR-type" evidence="4">
    <location>
        <begin position="150"/>
        <end position="258"/>
    </location>
</feature>
<dbReference type="EMBL" id="CP015220">
    <property type="protein sequence ID" value="AMY23992.1"/>
    <property type="molecule type" value="Genomic_DNA"/>
</dbReference>
<organism evidence="5 6">
    <name type="scientific">Rhodococcoides fascians</name>
    <name type="common">Rhodococcus fascians</name>
    <dbReference type="NCBI Taxonomy" id="1828"/>
    <lineage>
        <taxon>Bacteria</taxon>
        <taxon>Bacillati</taxon>
        <taxon>Actinomycetota</taxon>
        <taxon>Actinomycetes</taxon>
        <taxon>Mycobacteriales</taxon>
        <taxon>Nocardiaceae</taxon>
        <taxon>Rhodococcoides</taxon>
    </lineage>
</organism>
<evidence type="ECO:0000313" key="5">
    <source>
        <dbReference type="EMBL" id="AMY23992.1"/>
    </source>
</evidence>
<evidence type="ECO:0000313" key="6">
    <source>
        <dbReference type="Proteomes" id="UP000076038"/>
    </source>
</evidence>
<dbReference type="SUPFAM" id="SSF52172">
    <property type="entry name" value="CheY-like"/>
    <property type="match status" value="1"/>
</dbReference>
<dbReference type="InterPro" id="IPR001789">
    <property type="entry name" value="Sig_transdc_resp-reg_receiver"/>
</dbReference>
<dbReference type="Gene3D" id="2.40.50.1020">
    <property type="entry name" value="LytTr DNA-binding domain"/>
    <property type="match status" value="1"/>
</dbReference>
<name>A0A143QNC7_RHOFA</name>
<evidence type="ECO:0000259" key="3">
    <source>
        <dbReference type="PROSITE" id="PS50110"/>
    </source>
</evidence>
<dbReference type="GO" id="GO:0000976">
    <property type="term" value="F:transcription cis-regulatory region binding"/>
    <property type="evidence" value="ECO:0007669"/>
    <property type="project" value="TreeGrafter"/>
</dbReference>
<keyword evidence="1" id="KW-0238">DNA-binding</keyword>
<dbReference type="Pfam" id="PF00072">
    <property type="entry name" value="Response_reg"/>
    <property type="match status" value="1"/>
</dbReference>
<sequence length="267" mass="28870">MTHPAKSGAARGLVVLAVDDERPALDELAFLLREQEAVSEVYTAQDATTALRQLKQTSGQSVVDAVFLDINMPGLDGLELAGILSAFARPPAVVFVTAHDDRALAAFDLGAVDYLLKPLRDDRLAEAVRRVLLARRRPVESAESAADEVIPVELGGTTTLVHRSSVAWVEADGDYARLHTATGSHLVRIPISALESRWADAGFLRVHRSYLVSLRLVTGIRSVGSGLVVCLRGSGDLAACELPVSRRHARELKDRLVRGPLQSWSSR</sequence>
<dbReference type="GO" id="GO:0000156">
    <property type="term" value="F:phosphorelay response regulator activity"/>
    <property type="evidence" value="ECO:0007669"/>
    <property type="project" value="TreeGrafter"/>
</dbReference>
<dbReference type="Gene3D" id="3.40.50.2300">
    <property type="match status" value="1"/>
</dbReference>
<keyword evidence="2" id="KW-0597">Phosphoprotein</keyword>
<dbReference type="GO" id="GO:0032993">
    <property type="term" value="C:protein-DNA complex"/>
    <property type="evidence" value="ECO:0007669"/>
    <property type="project" value="TreeGrafter"/>
</dbReference>
<feature type="modified residue" description="4-aspartylphosphate" evidence="2">
    <location>
        <position position="69"/>
    </location>
</feature>
<protein>
    <submittedName>
        <fullName evidence="5">Sensory transduction protein LytR</fullName>
    </submittedName>
</protein>
<dbReference type="OrthoDB" id="236568at2"/>
<dbReference type="AlphaFoldDB" id="A0A143QNC7"/>
<evidence type="ECO:0000256" key="2">
    <source>
        <dbReference type="PROSITE-ProRule" id="PRU00169"/>
    </source>
</evidence>
<dbReference type="PATRIC" id="fig|1653479.3.peg.2727"/>
<evidence type="ECO:0000259" key="4">
    <source>
        <dbReference type="PROSITE" id="PS50930"/>
    </source>
</evidence>
<dbReference type="GO" id="GO:0006355">
    <property type="term" value="P:regulation of DNA-templated transcription"/>
    <property type="evidence" value="ECO:0007669"/>
    <property type="project" value="TreeGrafter"/>
</dbReference>
<dbReference type="KEGG" id="rhs:A3Q41_02697"/>
<dbReference type="PANTHER" id="PTHR48111:SF69">
    <property type="entry name" value="RESPONSE REGULATOR RECEIVER"/>
    <property type="match status" value="1"/>
</dbReference>
<dbReference type="InterPro" id="IPR007492">
    <property type="entry name" value="LytTR_DNA-bd_dom"/>
</dbReference>
<dbReference type="PANTHER" id="PTHR48111">
    <property type="entry name" value="REGULATOR OF RPOS"/>
    <property type="match status" value="1"/>
</dbReference>
<dbReference type="Pfam" id="PF04397">
    <property type="entry name" value="LytTR"/>
    <property type="match status" value="1"/>
</dbReference>
<dbReference type="InterPro" id="IPR039420">
    <property type="entry name" value="WalR-like"/>
</dbReference>
<accession>A0A143QNC7</accession>
<reference evidence="6" key="2">
    <citation type="submission" date="2016-04" db="EMBL/GenBank/DDBJ databases">
        <title>Complete Genome and Plasmid Sequences for Rhodococcus fascians D188 and Draft Sequences for Rhodococcus spp. Isolates PBTS 1 and PBTS 2.</title>
        <authorList>
            <person name="Stamer R."/>
            <person name="Vereecke D."/>
            <person name="Zhang Y."/>
            <person name="Schilkey F."/>
            <person name="Devitt N."/>
            <person name="Randall J."/>
        </authorList>
    </citation>
    <scope>NUCLEOTIDE SEQUENCE [LARGE SCALE GENOMIC DNA]</scope>
    <source>
        <strain evidence="6">PBTS2</strain>
    </source>
</reference>
<evidence type="ECO:0000256" key="1">
    <source>
        <dbReference type="ARBA" id="ARBA00023125"/>
    </source>
</evidence>
<dbReference type="GO" id="GO:0005829">
    <property type="term" value="C:cytosol"/>
    <property type="evidence" value="ECO:0007669"/>
    <property type="project" value="TreeGrafter"/>
</dbReference>
<dbReference type="PROSITE" id="PS50110">
    <property type="entry name" value="RESPONSE_REGULATORY"/>
    <property type="match status" value="1"/>
</dbReference>